<organism evidence="1 2">
    <name type="scientific">Trichonephila clavata</name>
    <name type="common">Joro spider</name>
    <name type="synonym">Nephila clavata</name>
    <dbReference type="NCBI Taxonomy" id="2740835"/>
    <lineage>
        <taxon>Eukaryota</taxon>
        <taxon>Metazoa</taxon>
        <taxon>Ecdysozoa</taxon>
        <taxon>Arthropoda</taxon>
        <taxon>Chelicerata</taxon>
        <taxon>Arachnida</taxon>
        <taxon>Araneae</taxon>
        <taxon>Araneomorphae</taxon>
        <taxon>Entelegynae</taxon>
        <taxon>Araneoidea</taxon>
        <taxon>Nephilidae</taxon>
        <taxon>Trichonephila</taxon>
    </lineage>
</organism>
<evidence type="ECO:0000313" key="1">
    <source>
        <dbReference type="EMBL" id="GFR13303.1"/>
    </source>
</evidence>
<evidence type="ECO:0000313" key="2">
    <source>
        <dbReference type="Proteomes" id="UP000887116"/>
    </source>
</evidence>
<keyword evidence="2" id="KW-1185">Reference proteome</keyword>
<accession>A0A8X6GXR3</accession>
<dbReference type="EMBL" id="BMAO01017094">
    <property type="protein sequence ID" value="GFR13303.1"/>
    <property type="molecule type" value="Genomic_DNA"/>
</dbReference>
<dbReference type="Proteomes" id="UP000887116">
    <property type="component" value="Unassembled WGS sequence"/>
</dbReference>
<gene>
    <name evidence="1" type="ORF">TNCT_657241</name>
</gene>
<protein>
    <submittedName>
        <fullName evidence="1">Uncharacterized protein</fullName>
    </submittedName>
</protein>
<name>A0A8X6GXR3_TRICU</name>
<dbReference type="AlphaFoldDB" id="A0A8X6GXR3"/>
<proteinExistence type="predicted"/>
<comment type="caution">
    <text evidence="1">The sequence shown here is derived from an EMBL/GenBank/DDBJ whole genome shotgun (WGS) entry which is preliminary data.</text>
</comment>
<sequence>MTSMEWSMCGTSSTKPLIHYATKIVQTGDNEITVQEAFSLYTLVVPLETSFNASTYHYIIDVVVGAVHPFMAIMFPGDYCYFHLPLGLNS</sequence>
<reference evidence="1" key="1">
    <citation type="submission" date="2020-07" db="EMBL/GenBank/DDBJ databases">
        <title>Multicomponent nature underlies the extraordinary mechanical properties of spider dragline silk.</title>
        <authorList>
            <person name="Kono N."/>
            <person name="Nakamura H."/>
            <person name="Mori M."/>
            <person name="Yoshida Y."/>
            <person name="Ohtoshi R."/>
            <person name="Malay A.D."/>
            <person name="Moran D.A.P."/>
            <person name="Tomita M."/>
            <person name="Numata K."/>
            <person name="Arakawa K."/>
        </authorList>
    </citation>
    <scope>NUCLEOTIDE SEQUENCE</scope>
</reference>